<dbReference type="SUPFAM" id="SSF53474">
    <property type="entry name" value="alpha/beta-Hydrolases"/>
    <property type="match status" value="1"/>
</dbReference>
<dbReference type="GO" id="GO:0004252">
    <property type="term" value="F:serine-type endopeptidase activity"/>
    <property type="evidence" value="ECO:0007669"/>
    <property type="project" value="InterPro"/>
</dbReference>
<dbReference type="InterPro" id="IPR053145">
    <property type="entry name" value="AB_hydrolase_Est10"/>
</dbReference>
<dbReference type="Proteomes" id="UP000262699">
    <property type="component" value="Unassembled WGS sequence"/>
</dbReference>
<dbReference type="Gene3D" id="2.60.120.260">
    <property type="entry name" value="Galactose-binding domain-like"/>
    <property type="match status" value="1"/>
</dbReference>
<dbReference type="InterPro" id="IPR029058">
    <property type="entry name" value="AB_hydrolase_fold"/>
</dbReference>
<proteinExistence type="predicted"/>
<protein>
    <recommendedName>
        <fullName evidence="3">AB hydrolase-1 domain-containing protein</fullName>
    </recommendedName>
</protein>
<dbReference type="InterPro" id="IPR008979">
    <property type="entry name" value="Galactose-bd-like_sf"/>
</dbReference>
<evidence type="ECO:0000313" key="4">
    <source>
        <dbReference type="EMBL" id="HCB75254.1"/>
    </source>
</evidence>
<dbReference type="AlphaFoldDB" id="A0A3D0WB86"/>
<dbReference type="InterPro" id="IPR000073">
    <property type="entry name" value="AB_hydrolase_1"/>
</dbReference>
<keyword evidence="2" id="KW-0732">Signal</keyword>
<organism evidence="4 5">
    <name type="scientific">Sphingomonas bacterium</name>
    <dbReference type="NCBI Taxonomy" id="1895847"/>
    <lineage>
        <taxon>Bacteria</taxon>
        <taxon>Pseudomonadati</taxon>
        <taxon>Pseudomonadota</taxon>
        <taxon>Alphaproteobacteria</taxon>
        <taxon>Sphingomonadales</taxon>
        <taxon>Sphingomonadaceae</taxon>
        <taxon>Sphingomonas</taxon>
    </lineage>
</organism>
<feature type="chain" id="PRO_5017693494" description="AB hydrolase-1 domain-containing protein" evidence="2">
    <location>
        <begin position="20"/>
        <end position="485"/>
    </location>
</feature>
<dbReference type="SUPFAM" id="SSF49785">
    <property type="entry name" value="Galactose-binding domain-like"/>
    <property type="match status" value="1"/>
</dbReference>
<comment type="caution">
    <text evidence="4">The sequence shown here is derived from an EMBL/GenBank/DDBJ whole genome shotgun (WGS) entry which is preliminary data.</text>
</comment>
<dbReference type="EMBL" id="DOYJ01000107">
    <property type="protein sequence ID" value="HCB75254.1"/>
    <property type="molecule type" value="Genomic_DNA"/>
</dbReference>
<reference evidence="4 5" key="1">
    <citation type="journal article" date="2018" name="Nat. Biotechnol.">
        <title>A standardized bacterial taxonomy based on genome phylogeny substantially revises the tree of life.</title>
        <authorList>
            <person name="Parks D.H."/>
            <person name="Chuvochina M."/>
            <person name="Waite D.W."/>
            <person name="Rinke C."/>
            <person name="Skarshewski A."/>
            <person name="Chaumeil P.A."/>
            <person name="Hugenholtz P."/>
        </authorList>
    </citation>
    <scope>NUCLEOTIDE SEQUENCE [LARGE SCALE GENOMIC DNA]</scope>
    <source>
        <strain evidence="4">UBA9015</strain>
    </source>
</reference>
<dbReference type="PANTHER" id="PTHR43265">
    <property type="entry name" value="ESTERASE ESTD"/>
    <property type="match status" value="1"/>
</dbReference>
<dbReference type="PANTHER" id="PTHR43265:SF1">
    <property type="entry name" value="ESTERASE ESTD"/>
    <property type="match status" value="1"/>
</dbReference>
<evidence type="ECO:0000313" key="5">
    <source>
        <dbReference type="Proteomes" id="UP000262699"/>
    </source>
</evidence>
<name>A0A3D0WB86_9SPHN</name>
<feature type="signal peptide" evidence="2">
    <location>
        <begin position="1"/>
        <end position="19"/>
    </location>
</feature>
<dbReference type="GO" id="GO:0052689">
    <property type="term" value="F:carboxylic ester hydrolase activity"/>
    <property type="evidence" value="ECO:0007669"/>
    <property type="project" value="TreeGrafter"/>
</dbReference>
<sequence>MKASIPLAIAAFIASPAHAQVDDAGRWVIYGTISTHERDAGIPGGAVRAAQPPATHAEPWTSGAVLKLPQAIAAGETVAATFWARAAKPMRTTAAIQGPEPSYRQVASTALALTPRWQRFTVSGTAPTTLVAGSQALVVTLGQADTQVMLGPVAWAPASGAAKAFAAYRPAAVPVDLTIPSKAATLAGTLHLPVGRGPFPVAIVLQGHGPNGRGGFDEVIARLNRDGIAALEYDKRGIGQSTGTYVEDIGLLTADAQAAVAAMRARPDIDGSHVALIGHSQGGVVAPAVAAADPSIGAVVTLGGSVGDGFPMLANALRQQMIAARRPPAAIEPAVEAAMALLNARAAGRSDASVTPLRTALVDRIEALGFTRPEAEMGLKRIDTPEAWSADKVHSARDLAATKAPVLAVYGGRDPLVIAAPEAAAARTALAANPKAKVVVFDDLSHWFQDGAVTGDEKEVEKLGPNIGSPRVVALVGDFVAGALK</sequence>
<dbReference type="Pfam" id="PF12697">
    <property type="entry name" value="Abhydrolase_6"/>
    <property type="match status" value="1"/>
</dbReference>
<dbReference type="PROSITE" id="PS00708">
    <property type="entry name" value="PRO_ENDOPEP_SER"/>
    <property type="match status" value="1"/>
</dbReference>
<dbReference type="Gene3D" id="3.40.50.1820">
    <property type="entry name" value="alpha/beta hydrolase"/>
    <property type="match status" value="1"/>
</dbReference>
<evidence type="ECO:0000256" key="1">
    <source>
        <dbReference type="ARBA" id="ARBA00022801"/>
    </source>
</evidence>
<evidence type="ECO:0000256" key="2">
    <source>
        <dbReference type="SAM" id="SignalP"/>
    </source>
</evidence>
<keyword evidence="1" id="KW-0378">Hydrolase</keyword>
<gene>
    <name evidence="4" type="ORF">DEP91_03650</name>
</gene>
<dbReference type="InterPro" id="IPR002471">
    <property type="entry name" value="Pept_S9_AS"/>
</dbReference>
<feature type="domain" description="AB hydrolase-1" evidence="3">
    <location>
        <begin position="213"/>
        <end position="450"/>
    </location>
</feature>
<evidence type="ECO:0000259" key="3">
    <source>
        <dbReference type="Pfam" id="PF12697"/>
    </source>
</evidence>
<accession>A0A3D0WB86</accession>
<dbReference type="GO" id="GO:0006508">
    <property type="term" value="P:proteolysis"/>
    <property type="evidence" value="ECO:0007669"/>
    <property type="project" value="InterPro"/>
</dbReference>